<keyword evidence="3" id="KW-1185">Reference proteome</keyword>
<proteinExistence type="predicted"/>
<evidence type="ECO:0000313" key="2">
    <source>
        <dbReference type="EMBL" id="MDJ1183312.1"/>
    </source>
</evidence>
<gene>
    <name evidence="2" type="ORF">PMH09_08885</name>
</gene>
<dbReference type="InterPro" id="IPR007111">
    <property type="entry name" value="NACHT_NTPase"/>
</dbReference>
<dbReference type="PANTHER" id="PTHR10039">
    <property type="entry name" value="AMELOGENIN"/>
    <property type="match status" value="1"/>
</dbReference>
<dbReference type="PANTHER" id="PTHR10039:SF5">
    <property type="entry name" value="NACHT DOMAIN-CONTAINING PROTEIN"/>
    <property type="match status" value="1"/>
</dbReference>
<dbReference type="InterPro" id="IPR027417">
    <property type="entry name" value="P-loop_NTPase"/>
</dbReference>
<feature type="domain" description="NACHT" evidence="1">
    <location>
        <begin position="146"/>
        <end position="305"/>
    </location>
</feature>
<organism evidence="2 3">
    <name type="scientific">Roseofilum casamattae BLCC-M143</name>
    <dbReference type="NCBI Taxonomy" id="3022442"/>
    <lineage>
        <taxon>Bacteria</taxon>
        <taxon>Bacillati</taxon>
        <taxon>Cyanobacteriota</taxon>
        <taxon>Cyanophyceae</taxon>
        <taxon>Desertifilales</taxon>
        <taxon>Desertifilaceae</taxon>
        <taxon>Roseofilum</taxon>
        <taxon>Roseofilum casamattae</taxon>
    </lineage>
</organism>
<dbReference type="Gene3D" id="3.40.50.300">
    <property type="entry name" value="P-loop containing nucleotide triphosphate hydrolases"/>
    <property type="match status" value="1"/>
</dbReference>
<name>A0ABT7BVT7_9CYAN</name>
<protein>
    <submittedName>
        <fullName evidence="2">NACHT domain-containing protein</fullName>
    </submittedName>
</protein>
<comment type="caution">
    <text evidence="2">The sequence shown here is derived from an EMBL/GenBank/DDBJ whole genome shotgun (WGS) entry which is preliminary data.</text>
</comment>
<dbReference type="SUPFAM" id="SSF52540">
    <property type="entry name" value="P-loop containing nucleoside triphosphate hydrolases"/>
    <property type="match status" value="1"/>
</dbReference>
<sequence>MTISWEEFIKDIAGKRGLSVEEEQMLLARFPSADERVSERRVAGQFPCSEGTVKKTMGDIYSKFAGVCTDLVNREGAGKNLILHNFLRQEYRSGGGSLIWRKPGEIGYSEEFKALIIEKIKQFCGREFVFAEFDRFMEKYDKGYFTVIGDAGMGKTALSAKLVSERHYLHHFNILNENRNTSDFFLRTMRQQLIRQYELVDAETDNLPTLLEKARQKLPTGQSLILVVDALDEVNQEPGGNLLNLPMNLPEGVYFFLTRRPYTIQNKRLTVSPEVPCSELDLREEKYMQFSEKDIKAYIRLVLQDQEFAERLQGWIAERNTTTDEFVKQIAAKSENNFMYLRYLLPAIAEGQYNDLQLAELPQGLDGYYQTHWQRMGMESEPQKFMVIILFILTEVGTPIPCDMIAKIAKQDEVEVENVLERWIEYLRIQHKDGECCYSIYHASFLRFLENQRELKHSRELFREVNQRIDDYLEEEME</sequence>
<reference evidence="2 3" key="1">
    <citation type="submission" date="2023-01" db="EMBL/GenBank/DDBJ databases">
        <title>Novel diversity within Roseofilum (Cyanobacteria; Desertifilaceae) from marine benthic mats with descriptions of four novel species.</title>
        <authorList>
            <person name="Wang Y."/>
            <person name="Berthold D.E."/>
            <person name="Hu J."/>
            <person name="Lefler F.W."/>
            <person name="Laughinghouse H.D. IV."/>
        </authorList>
    </citation>
    <scope>NUCLEOTIDE SEQUENCE [LARGE SCALE GENOMIC DNA]</scope>
    <source>
        <strain evidence="2 3">BLCC-M143</strain>
    </source>
</reference>
<dbReference type="EMBL" id="JAQOSQ010000007">
    <property type="protein sequence ID" value="MDJ1183312.1"/>
    <property type="molecule type" value="Genomic_DNA"/>
</dbReference>
<evidence type="ECO:0000313" key="3">
    <source>
        <dbReference type="Proteomes" id="UP001232992"/>
    </source>
</evidence>
<dbReference type="RefSeq" id="WP_283757967.1">
    <property type="nucleotide sequence ID" value="NZ_JAQOSQ010000007.1"/>
</dbReference>
<evidence type="ECO:0000259" key="1">
    <source>
        <dbReference type="Pfam" id="PF05729"/>
    </source>
</evidence>
<dbReference type="Pfam" id="PF05729">
    <property type="entry name" value="NACHT"/>
    <property type="match status" value="1"/>
</dbReference>
<dbReference type="Proteomes" id="UP001232992">
    <property type="component" value="Unassembled WGS sequence"/>
</dbReference>
<accession>A0ABT7BVT7</accession>